<reference evidence="2 6" key="1">
    <citation type="journal article" date="2015" name="PLoS ONE">
        <title>Genomic analysis reveals the molecular basis for capsule loss in the group B streptococcus population.</title>
        <authorList>
            <consortium name="DEVANI Consortium"/>
            <person name="Rosini R."/>
            <person name="Campisi E."/>
            <person name="De Chiara M."/>
            <person name="Tettelin H."/>
            <person name="Rinaudo D."/>
            <person name="Toniolo C."/>
            <person name="Metruccio M."/>
            <person name="Guidotti S."/>
            <person name="Sorensen U.B."/>
            <person name="Kilian M."/>
            <person name="Ramirez M."/>
            <person name="Janulczyk R."/>
            <person name="Donati C."/>
            <person name="Grandi G."/>
            <person name="Margarit I."/>
        </authorList>
    </citation>
    <scope>NUCLEOTIDE SEQUENCE [LARGE SCALE GENOMIC DNA]</scope>
    <source>
        <strain evidence="2 6">DK-B-USS-215</strain>
    </source>
</reference>
<dbReference type="GO" id="GO:0016758">
    <property type="term" value="F:hexosyltransferase activity"/>
    <property type="evidence" value="ECO:0007669"/>
    <property type="project" value="UniProtKB-ARBA"/>
</dbReference>
<dbReference type="EMBL" id="LR134265">
    <property type="protein sequence ID" value="VED65989.1"/>
    <property type="molecule type" value="Genomic_DNA"/>
</dbReference>
<dbReference type="EMBL" id="LBKL01000094">
    <property type="protein sequence ID" value="KLL35587.1"/>
    <property type="molecule type" value="Genomic_DNA"/>
</dbReference>
<evidence type="ECO:0000259" key="1">
    <source>
        <dbReference type="Pfam" id="PF00535"/>
    </source>
</evidence>
<dbReference type="EMBL" id="UHEW01000005">
    <property type="protein sequence ID" value="SUN29999.1"/>
    <property type="molecule type" value="Genomic_DNA"/>
</dbReference>
<organism evidence="3 7">
    <name type="scientific">Streptococcus agalactiae</name>
    <dbReference type="NCBI Taxonomy" id="1311"/>
    <lineage>
        <taxon>Bacteria</taxon>
        <taxon>Bacillati</taxon>
        <taxon>Bacillota</taxon>
        <taxon>Bacilli</taxon>
        <taxon>Lactobacillales</taxon>
        <taxon>Streptococcaceae</taxon>
        <taxon>Streptococcus</taxon>
    </lineage>
</organism>
<dbReference type="EMBL" id="UHEQ01000004">
    <property type="protein sequence ID" value="SUN13290.1"/>
    <property type="molecule type" value="Genomic_DNA"/>
</dbReference>
<evidence type="ECO:0000313" key="7">
    <source>
        <dbReference type="Proteomes" id="UP000254076"/>
    </source>
</evidence>
<protein>
    <submittedName>
        <fullName evidence="3">Alpha-L-Rha alpha-1,3-L-rhamnosyltransferase</fullName>
    </submittedName>
    <submittedName>
        <fullName evidence="2">Glycosyl transferase family 2</fullName>
    </submittedName>
</protein>
<dbReference type="Pfam" id="PF00535">
    <property type="entry name" value="Glycos_transf_2"/>
    <property type="match status" value="1"/>
</dbReference>
<reference evidence="7 8" key="2">
    <citation type="submission" date="2018-06" db="EMBL/GenBank/DDBJ databases">
        <authorList>
            <consortium name="Pathogen Informatics"/>
            <person name="Doyle S."/>
        </authorList>
    </citation>
    <scope>NUCLEOTIDE SEQUENCE [LARGE SCALE GENOMIC DNA]</scope>
    <source>
        <strain evidence="3 7">NCTC8185</strain>
        <strain evidence="4 8">NCTC9828</strain>
    </source>
</reference>
<evidence type="ECO:0000313" key="3">
    <source>
        <dbReference type="EMBL" id="SUN13290.1"/>
    </source>
</evidence>
<dbReference type="PANTHER" id="PTHR22916:SF3">
    <property type="entry name" value="UDP-GLCNAC:BETAGAL BETA-1,3-N-ACETYLGLUCOSAMINYLTRANSFERASE-LIKE PROTEIN 1"/>
    <property type="match status" value="1"/>
</dbReference>
<sequence length="302" mass="35378">MKTIKDWQINICLATYNGQKYLRQQLDSIIQQGYTDWICLIKDDGSTDDTVAIIKEYVNRDSRFIFINSNDDRKLGSHRSFYELVNYKKADFYVFSDQDDVWKENRLERYLEEAEKFNQELPLLVYSNWTSVDEKLTVLKEHNPATVIQEQIAFNQINGMVIMMNHELAKLWEYRQIGAHDSYVGTLAYAVGNVAYISDSTVLWRRQVGAESLNNYGRQYGVATFWQMINTSFDRASLIFAQVSDKMSLERKLFFSRFIELKNANLIRRIYLLSKLKLRRKSLKETVAMTILLLTGYGKPKA</sequence>
<dbReference type="RefSeq" id="WP_000848916.1">
    <property type="nucleotide sequence ID" value="NZ_CAACXY010000006.1"/>
</dbReference>
<dbReference type="CDD" id="cd04196">
    <property type="entry name" value="GT_2_like_d"/>
    <property type="match status" value="1"/>
</dbReference>
<evidence type="ECO:0000313" key="4">
    <source>
        <dbReference type="EMBL" id="SUN29999.1"/>
    </source>
</evidence>
<dbReference type="Proteomes" id="UP000255140">
    <property type="component" value="Unassembled WGS sequence"/>
</dbReference>
<feature type="domain" description="Glycosyltransferase 2-like" evidence="1">
    <location>
        <begin position="11"/>
        <end position="119"/>
    </location>
</feature>
<name>A0A076Z7L8_STRAG</name>
<dbReference type="InterPro" id="IPR001173">
    <property type="entry name" value="Glyco_trans_2-like"/>
</dbReference>
<evidence type="ECO:0000313" key="2">
    <source>
        <dbReference type="EMBL" id="KLL35587.1"/>
    </source>
</evidence>
<dbReference type="Gene3D" id="3.90.550.10">
    <property type="entry name" value="Spore Coat Polysaccharide Biosynthesis Protein SpsA, Chain A"/>
    <property type="match status" value="1"/>
</dbReference>
<dbReference type="PANTHER" id="PTHR22916">
    <property type="entry name" value="GLYCOSYLTRANSFERASE"/>
    <property type="match status" value="1"/>
</dbReference>
<reference evidence="5 9" key="3">
    <citation type="submission" date="2018-12" db="EMBL/GenBank/DDBJ databases">
        <authorList>
            <consortium name="Pathogen Informatics"/>
        </authorList>
    </citation>
    <scope>NUCLEOTIDE SEQUENCE [LARGE SCALE GENOMIC DNA]</scope>
    <source>
        <strain evidence="5 9">NCTC8184</strain>
    </source>
</reference>
<dbReference type="InterPro" id="IPR029044">
    <property type="entry name" value="Nucleotide-diphossugar_trans"/>
</dbReference>
<dbReference type="Proteomes" id="UP000254076">
    <property type="component" value="Unassembled WGS sequence"/>
</dbReference>
<accession>A0A076Z7L8</accession>
<evidence type="ECO:0000313" key="5">
    <source>
        <dbReference type="EMBL" id="VED65989.1"/>
    </source>
</evidence>
<evidence type="ECO:0000313" key="8">
    <source>
        <dbReference type="Proteomes" id="UP000255140"/>
    </source>
</evidence>
<proteinExistence type="predicted"/>
<evidence type="ECO:0000313" key="6">
    <source>
        <dbReference type="Proteomes" id="UP000035346"/>
    </source>
</evidence>
<evidence type="ECO:0000313" key="9">
    <source>
        <dbReference type="Proteomes" id="UP000268870"/>
    </source>
</evidence>
<dbReference type="SUPFAM" id="SSF53448">
    <property type="entry name" value="Nucleotide-diphospho-sugar transferases"/>
    <property type="match status" value="1"/>
</dbReference>
<dbReference type="AlphaFoldDB" id="A0A076Z7L8"/>
<dbReference type="Proteomes" id="UP000268870">
    <property type="component" value="Chromosome"/>
</dbReference>
<dbReference type="Proteomes" id="UP000035346">
    <property type="component" value="Unassembled WGS sequence"/>
</dbReference>
<keyword evidence="3" id="KW-0808">Transferase</keyword>
<gene>
    <name evidence="3" type="primary">kfoC</name>
    <name evidence="5" type="ORF">NCTC8184_02054</name>
    <name evidence="3" type="ORF">NCTC8185_00449</name>
    <name evidence="4" type="ORF">NCTC9828_02145</name>
    <name evidence="2" type="ORF">WA04_10190</name>
</gene>